<dbReference type="Proteomes" id="UP000252795">
    <property type="component" value="Unassembled WGS sequence"/>
</dbReference>
<keyword evidence="7" id="KW-1185">Reference proteome</keyword>
<evidence type="ECO:0000259" key="3">
    <source>
        <dbReference type="Pfam" id="PF16537"/>
    </source>
</evidence>
<evidence type="ECO:0000313" key="7">
    <source>
        <dbReference type="Proteomes" id="UP000253065"/>
    </source>
</evidence>
<feature type="domain" description="Type II secretion system protein GspB C-terminal" evidence="3">
    <location>
        <begin position="186"/>
        <end position="242"/>
    </location>
</feature>
<evidence type="ECO:0000313" key="6">
    <source>
        <dbReference type="Proteomes" id="UP000252795"/>
    </source>
</evidence>
<sequence>MSYILDALRKSEAERRQGKAPDLGQPVQMVYRPKRKPVSAVVWIALALLVNAGVLAWLFWPERDAKIVTVQEAPAVAQEQSEPVPDVPAAQPEPEPLPETEIADPVRVSGGQDLSQAKGTGVVTEAGDDAMSDESGVNQQSWDEPVVIVPSRSESQPLPQSALTERVPQGRVPHLVELPLSFQKSVPDLTFNSHIFASDPSASRVMINGHYLKPGDGFGPLLVERITEDGVVLSKNGQFFRVGTVRDWVSPR</sequence>
<feature type="transmembrane region" description="Helical" evidence="2">
    <location>
        <begin position="38"/>
        <end position="60"/>
    </location>
</feature>
<comment type="caution">
    <text evidence="5">The sequence shown here is derived from an EMBL/GenBank/DDBJ whole genome shotgun (WGS) entry which is preliminary data.</text>
</comment>
<dbReference type="GO" id="GO:0015627">
    <property type="term" value="C:type II protein secretion system complex"/>
    <property type="evidence" value="ECO:0007669"/>
    <property type="project" value="InterPro"/>
</dbReference>
<dbReference type="Pfam" id="PF16537">
    <property type="entry name" value="T2SSB"/>
    <property type="match status" value="1"/>
</dbReference>
<accession>A0A368UVM1</accession>
<gene>
    <name evidence="5" type="ORF">DET51_108153</name>
    <name evidence="4" type="ORF">DET64_108154</name>
</gene>
<dbReference type="Proteomes" id="UP000253065">
    <property type="component" value="Unassembled WGS sequence"/>
</dbReference>
<keyword evidence="2" id="KW-0812">Transmembrane</keyword>
<keyword evidence="2" id="KW-1133">Transmembrane helix</keyword>
<evidence type="ECO:0000313" key="5">
    <source>
        <dbReference type="EMBL" id="RCW32927.1"/>
    </source>
</evidence>
<dbReference type="EMBL" id="QNSA01000008">
    <property type="protein sequence ID" value="RBP71909.1"/>
    <property type="molecule type" value="Genomic_DNA"/>
</dbReference>
<dbReference type="EMBL" id="QPJB01000008">
    <property type="protein sequence ID" value="RCW32927.1"/>
    <property type="molecule type" value="Genomic_DNA"/>
</dbReference>
<evidence type="ECO:0000313" key="4">
    <source>
        <dbReference type="EMBL" id="RBP71909.1"/>
    </source>
</evidence>
<evidence type="ECO:0000256" key="2">
    <source>
        <dbReference type="SAM" id="Phobius"/>
    </source>
</evidence>
<protein>
    <submittedName>
        <fullName evidence="5">General secretion pathway protein B</fullName>
    </submittedName>
</protein>
<organism evidence="5 6">
    <name type="scientific">Marinobacter nauticus</name>
    <name type="common">Marinobacter hydrocarbonoclasticus</name>
    <name type="synonym">Marinobacter aquaeolei</name>
    <dbReference type="NCBI Taxonomy" id="2743"/>
    <lineage>
        <taxon>Bacteria</taxon>
        <taxon>Pseudomonadati</taxon>
        <taxon>Pseudomonadota</taxon>
        <taxon>Gammaproteobacteria</taxon>
        <taxon>Pseudomonadales</taxon>
        <taxon>Marinobacteraceae</taxon>
        <taxon>Marinobacter</taxon>
    </lineage>
</organism>
<feature type="region of interest" description="Disordered" evidence="1">
    <location>
        <begin position="75"/>
        <end position="101"/>
    </location>
</feature>
<reference evidence="5 6" key="1">
    <citation type="submission" date="2018-07" db="EMBL/GenBank/DDBJ databases">
        <title>Freshwater and sediment microbial communities from various areas in North America, analyzing microbe dynamics in response to fracking.</title>
        <authorList>
            <person name="Lamendella R."/>
        </authorList>
    </citation>
    <scope>NUCLEOTIDE SEQUENCE [LARGE SCALE GENOMIC DNA]</scope>
    <source>
        <strain evidence="5 6">114E</strain>
        <strain evidence="4 7">114E_o</strain>
    </source>
</reference>
<proteinExistence type="predicted"/>
<evidence type="ECO:0000256" key="1">
    <source>
        <dbReference type="SAM" id="MobiDB-lite"/>
    </source>
</evidence>
<name>A0A368UVM1_MARNT</name>
<dbReference type="InterPro" id="IPR032389">
    <property type="entry name" value="GspB_C"/>
</dbReference>
<dbReference type="RefSeq" id="WP_113880146.1">
    <property type="nucleotide sequence ID" value="NZ_QNSA01000008.1"/>
</dbReference>
<dbReference type="AlphaFoldDB" id="A0A368UVM1"/>
<keyword evidence="2" id="KW-0472">Membrane</keyword>